<dbReference type="RefSeq" id="WP_181505137.1">
    <property type="nucleotide sequence ID" value="NZ_JACDUO010000001.1"/>
</dbReference>
<dbReference type="InterPro" id="IPR023210">
    <property type="entry name" value="NADP_OxRdtase_dom"/>
</dbReference>
<comment type="similarity">
    <text evidence="1">Belongs to the aldo/keto reductase family.</text>
</comment>
<dbReference type="InterPro" id="IPR018170">
    <property type="entry name" value="Aldo/ket_reductase_CS"/>
</dbReference>
<gene>
    <name evidence="5" type="ORF">HNP94_001387</name>
</gene>
<keyword evidence="2" id="KW-0521">NADP</keyword>
<evidence type="ECO:0000256" key="3">
    <source>
        <dbReference type="ARBA" id="ARBA00023002"/>
    </source>
</evidence>
<dbReference type="GO" id="GO:0016616">
    <property type="term" value="F:oxidoreductase activity, acting on the CH-OH group of donors, NAD or NADP as acceptor"/>
    <property type="evidence" value="ECO:0007669"/>
    <property type="project" value="UniProtKB-ARBA"/>
</dbReference>
<sequence length="144" mass="16761">MTCFGNLICNFYGKSLDNILQHCDVTPAVIQQETHIYHQNIELRKTFEKFGIVLQAWSPFGEGRGGIFQNPTLIEISKIYNKSVAQIILRFLLQNDIASIPKTVHRDRMIENLNIFDFSLNDEYMGAIEKLDQSKSLFNWFDER</sequence>
<dbReference type="Gene3D" id="3.20.20.100">
    <property type="entry name" value="NADP-dependent oxidoreductase domain"/>
    <property type="match status" value="1"/>
</dbReference>
<proteinExistence type="inferred from homology"/>
<dbReference type="Pfam" id="PF00248">
    <property type="entry name" value="Aldo_ket_red"/>
    <property type="match status" value="1"/>
</dbReference>
<evidence type="ECO:0000259" key="4">
    <source>
        <dbReference type="Pfam" id="PF00248"/>
    </source>
</evidence>
<reference evidence="5 6" key="1">
    <citation type="submission" date="2020-07" db="EMBL/GenBank/DDBJ databases">
        <title>Genomic Encyclopedia of Type Strains, Phase IV (KMG-V): Genome sequencing to study the core and pangenomes of soil and plant-associated prokaryotes.</title>
        <authorList>
            <person name="Whitman W."/>
        </authorList>
    </citation>
    <scope>NUCLEOTIDE SEQUENCE [LARGE SCALE GENOMIC DNA]</scope>
    <source>
        <strain evidence="5 6">C13</strain>
    </source>
</reference>
<evidence type="ECO:0000313" key="6">
    <source>
        <dbReference type="Proteomes" id="UP000567099"/>
    </source>
</evidence>
<organism evidence="5 6">
    <name type="scientific">Methanococcus maripaludis</name>
    <name type="common">Methanococcus deltae</name>
    <dbReference type="NCBI Taxonomy" id="39152"/>
    <lineage>
        <taxon>Archaea</taxon>
        <taxon>Methanobacteriati</taxon>
        <taxon>Methanobacteriota</taxon>
        <taxon>Methanomada group</taxon>
        <taxon>Methanococci</taxon>
        <taxon>Methanococcales</taxon>
        <taxon>Methanococcaceae</taxon>
        <taxon>Methanococcus</taxon>
    </lineage>
</organism>
<evidence type="ECO:0000313" key="5">
    <source>
        <dbReference type="EMBL" id="MBA2864387.1"/>
    </source>
</evidence>
<protein>
    <submittedName>
        <fullName evidence="5">Diketogulonate reductase-like aldo/keto reductase</fullName>
    </submittedName>
</protein>
<name>A0A7J9PP43_METMI</name>
<feature type="domain" description="NADP-dependent oxidoreductase" evidence="4">
    <location>
        <begin position="71"/>
        <end position="132"/>
    </location>
</feature>
<dbReference type="Proteomes" id="UP000567099">
    <property type="component" value="Unassembled WGS sequence"/>
</dbReference>
<dbReference type="InterPro" id="IPR020471">
    <property type="entry name" value="AKR"/>
</dbReference>
<dbReference type="PRINTS" id="PR00069">
    <property type="entry name" value="ALDKETRDTASE"/>
</dbReference>
<dbReference type="PANTHER" id="PTHR43827">
    <property type="entry name" value="2,5-DIKETO-D-GLUCONIC ACID REDUCTASE"/>
    <property type="match status" value="1"/>
</dbReference>
<accession>A0A7J9PP43</accession>
<keyword evidence="3" id="KW-0560">Oxidoreductase</keyword>
<evidence type="ECO:0000256" key="1">
    <source>
        <dbReference type="ARBA" id="ARBA00007905"/>
    </source>
</evidence>
<comment type="caution">
    <text evidence="5">The sequence shown here is derived from an EMBL/GenBank/DDBJ whole genome shotgun (WGS) entry which is preliminary data.</text>
</comment>
<dbReference type="AlphaFoldDB" id="A0A7J9PP43"/>
<dbReference type="PANTHER" id="PTHR43827:SF3">
    <property type="entry name" value="NADP-DEPENDENT OXIDOREDUCTASE DOMAIN-CONTAINING PROTEIN"/>
    <property type="match status" value="1"/>
</dbReference>
<dbReference type="SUPFAM" id="SSF51430">
    <property type="entry name" value="NAD(P)-linked oxidoreductase"/>
    <property type="match status" value="1"/>
</dbReference>
<dbReference type="InterPro" id="IPR036812">
    <property type="entry name" value="NAD(P)_OxRdtase_dom_sf"/>
</dbReference>
<dbReference type="PROSITE" id="PS00063">
    <property type="entry name" value="ALDOKETO_REDUCTASE_3"/>
    <property type="match status" value="1"/>
</dbReference>
<evidence type="ECO:0000256" key="2">
    <source>
        <dbReference type="ARBA" id="ARBA00022857"/>
    </source>
</evidence>
<dbReference type="EMBL" id="JACDUO010000001">
    <property type="protein sequence ID" value="MBA2864387.1"/>
    <property type="molecule type" value="Genomic_DNA"/>
</dbReference>